<organism evidence="2 3">
    <name type="scientific">Allacma fusca</name>
    <dbReference type="NCBI Taxonomy" id="39272"/>
    <lineage>
        <taxon>Eukaryota</taxon>
        <taxon>Metazoa</taxon>
        <taxon>Ecdysozoa</taxon>
        <taxon>Arthropoda</taxon>
        <taxon>Hexapoda</taxon>
        <taxon>Collembola</taxon>
        <taxon>Symphypleona</taxon>
        <taxon>Sminthuridae</taxon>
        <taxon>Allacma</taxon>
    </lineage>
</organism>
<evidence type="ECO:0000313" key="3">
    <source>
        <dbReference type="Proteomes" id="UP000708208"/>
    </source>
</evidence>
<dbReference type="AlphaFoldDB" id="A0A8J2JKG7"/>
<dbReference type="OrthoDB" id="10676766at2759"/>
<dbReference type="Proteomes" id="UP000708208">
    <property type="component" value="Unassembled WGS sequence"/>
</dbReference>
<gene>
    <name evidence="2" type="ORF">AFUS01_LOCUS11221</name>
</gene>
<sequence length="616" mass="67882">MASTEEQHQDNCTISPEPDVNFGSAPAGVTKSDGISQIAGTPEPGNADSPWILENFKDLSKNENLGDKNKAETDELLYTALTGNETIDKPQASFNSSSQPMQPPSSERSGSSRNCEIMRTYSTVSTPFLAGGELKLPNIFSAILKCATTLADSIQNWSQEIADQACDETKRLSLVQLNTAPESGIATTATNIASTSTEDRGKPLKTAGSLGAEKSQTSERRANSAQEAGFPISEEVAIKPATKQVLTTVSSVDVVPEAIQPPLGFYNKPQSLQMDEALTERNSFHFAPENIEDRGRKESKGFQCTRSASVLSIHPVASGLNLSQLKRNSIPDVPAGVAGFRNLCLARKTTRTQDSGINTHGSGSDKDFIDLFAEKNCVRFITVLEDIESHFKRRVASETETMPLPMVSESNNILMKIQALTKITPVDNEKELHDYDFPLILRHDVAKFDIDASRKLDIVLKFHNYGVKMILHWIYLLQDRVSIPPETICSVGTELLSSMMIPCYGIFVDIGERLMKMTDGSISKLHHQSLDKFLLNFQNLMDTISDELGAIGESGAQILIRTPNVSHERVEENLRRLYLQVNYAEIALSRVMEALVPLIHSYAIKELMSQNKRKDT</sequence>
<comment type="caution">
    <text evidence="2">The sequence shown here is derived from an EMBL/GenBank/DDBJ whole genome shotgun (WGS) entry which is preliminary data.</text>
</comment>
<keyword evidence="3" id="KW-1185">Reference proteome</keyword>
<name>A0A8J2JKG7_9HEXA</name>
<protein>
    <submittedName>
        <fullName evidence="2">Uncharacterized protein</fullName>
    </submittedName>
</protein>
<evidence type="ECO:0000313" key="2">
    <source>
        <dbReference type="EMBL" id="CAG7722046.1"/>
    </source>
</evidence>
<reference evidence="2" key="1">
    <citation type="submission" date="2021-06" db="EMBL/GenBank/DDBJ databases">
        <authorList>
            <person name="Hodson N. C."/>
            <person name="Mongue J. A."/>
            <person name="Jaron S. K."/>
        </authorList>
    </citation>
    <scope>NUCLEOTIDE SEQUENCE</scope>
</reference>
<evidence type="ECO:0000256" key="1">
    <source>
        <dbReference type="SAM" id="MobiDB-lite"/>
    </source>
</evidence>
<accession>A0A8J2JKG7</accession>
<feature type="region of interest" description="Disordered" evidence="1">
    <location>
        <begin position="194"/>
        <end position="227"/>
    </location>
</feature>
<dbReference type="EMBL" id="CAJVCH010085665">
    <property type="protein sequence ID" value="CAG7722046.1"/>
    <property type="molecule type" value="Genomic_DNA"/>
</dbReference>
<feature type="compositionally biased region" description="Low complexity" evidence="1">
    <location>
        <begin position="96"/>
        <end position="106"/>
    </location>
</feature>
<feature type="region of interest" description="Disordered" evidence="1">
    <location>
        <begin position="87"/>
        <end position="114"/>
    </location>
</feature>
<feature type="region of interest" description="Disordered" evidence="1">
    <location>
        <begin position="1"/>
        <end position="51"/>
    </location>
</feature>
<proteinExistence type="predicted"/>